<evidence type="ECO:0000313" key="3">
    <source>
        <dbReference type="Proteomes" id="UP000479710"/>
    </source>
</evidence>
<accession>A0A6G1EMW1</accession>
<name>A0A6G1EMW1_9ORYZ</name>
<protein>
    <recommendedName>
        <fullName evidence="4">DUF569 domain-containing protein</fullName>
    </recommendedName>
</protein>
<dbReference type="Proteomes" id="UP000479710">
    <property type="component" value="Unassembled WGS sequence"/>
</dbReference>
<evidence type="ECO:0008006" key="4">
    <source>
        <dbReference type="Google" id="ProtNLM"/>
    </source>
</evidence>
<feature type="compositionally biased region" description="Low complexity" evidence="1">
    <location>
        <begin position="69"/>
        <end position="81"/>
    </location>
</feature>
<dbReference type="SUPFAM" id="SSF50405">
    <property type="entry name" value="Actin-crosslinking proteins"/>
    <property type="match status" value="1"/>
</dbReference>
<reference evidence="2 3" key="1">
    <citation type="submission" date="2019-11" db="EMBL/GenBank/DDBJ databases">
        <title>Whole genome sequence of Oryza granulata.</title>
        <authorList>
            <person name="Li W."/>
        </authorList>
    </citation>
    <scope>NUCLEOTIDE SEQUENCE [LARGE SCALE GENOMIC DNA]</scope>
    <source>
        <strain evidence="3">cv. Menghai</strain>
        <tissue evidence="2">Leaf</tissue>
    </source>
</reference>
<feature type="region of interest" description="Disordered" evidence="1">
    <location>
        <begin position="55"/>
        <end position="81"/>
    </location>
</feature>
<feature type="compositionally biased region" description="Low complexity" evidence="1">
    <location>
        <begin position="316"/>
        <end position="331"/>
    </location>
</feature>
<evidence type="ECO:0000313" key="2">
    <source>
        <dbReference type="EMBL" id="KAF0925963.1"/>
    </source>
</evidence>
<evidence type="ECO:0000256" key="1">
    <source>
        <dbReference type="SAM" id="MobiDB-lite"/>
    </source>
</evidence>
<organism evidence="2 3">
    <name type="scientific">Oryza meyeriana var. granulata</name>
    <dbReference type="NCBI Taxonomy" id="110450"/>
    <lineage>
        <taxon>Eukaryota</taxon>
        <taxon>Viridiplantae</taxon>
        <taxon>Streptophyta</taxon>
        <taxon>Embryophyta</taxon>
        <taxon>Tracheophyta</taxon>
        <taxon>Spermatophyta</taxon>
        <taxon>Magnoliopsida</taxon>
        <taxon>Liliopsida</taxon>
        <taxon>Poales</taxon>
        <taxon>Poaceae</taxon>
        <taxon>BOP clade</taxon>
        <taxon>Oryzoideae</taxon>
        <taxon>Oryzeae</taxon>
        <taxon>Oryzinae</taxon>
        <taxon>Oryza</taxon>
        <taxon>Oryza meyeriana</taxon>
    </lineage>
</organism>
<dbReference type="EMBL" id="SPHZ02000003">
    <property type="protein sequence ID" value="KAF0925963.1"/>
    <property type="molecule type" value="Genomic_DNA"/>
</dbReference>
<feature type="region of interest" description="Disordered" evidence="1">
    <location>
        <begin position="291"/>
        <end position="348"/>
    </location>
</feature>
<dbReference type="PANTHER" id="PTHR31205">
    <property type="entry name" value="ACTIN CROSS-LINKING PROTEIN (DUF569)"/>
    <property type="match status" value="1"/>
</dbReference>
<dbReference type="InterPro" id="IPR008999">
    <property type="entry name" value="Actin-crosslinking"/>
</dbReference>
<dbReference type="PANTHER" id="PTHR31205:SF11">
    <property type="entry name" value="OS05G0115500 PROTEIN"/>
    <property type="match status" value="1"/>
</dbReference>
<dbReference type="AlphaFoldDB" id="A0A6G1EMW1"/>
<comment type="caution">
    <text evidence="2">The sequence shown here is derived from an EMBL/GenBank/DDBJ whole genome shotgun (WGS) entry which is preliminary data.</text>
</comment>
<keyword evidence="3" id="KW-1185">Reference proteome</keyword>
<gene>
    <name evidence="2" type="ORF">E2562_019031</name>
</gene>
<proteinExistence type="predicted"/>
<sequence length="367" mass="39281">MTQLRLCEVTSGCAGDWAGDAERAPARALQPATGPPFIQSVWRLLNKHLPHFPHHLHHRVKPRTRNQETASSSSTFSPKTLSSRLPATFQETKKTTMEAFLGARFVRLVFAARIGHYLEADAYGREVRMAGGHDARKTWEVRLVADIDGEPAFLLCSVFGRYLLATDTHVAHFGRRDAVLVEQGALEPQPVPHEQGAIEHQPPPLRMIWKPLKNEGYLFIKNGSGRFLRASKWRTAVTVAADKGRRKKSMVWAVVPFQLELEIVPIVHSQERPVGGGGGARVNRAAVQAPACSGSSAVGGRGGGQRASGGGGVRLCGGRQQARGSQALGRQAARRGEGGARAGLAGSASRSLARSALGSAAQQGPGG</sequence>
<feature type="compositionally biased region" description="Basic residues" evidence="1">
    <location>
        <begin position="55"/>
        <end position="64"/>
    </location>
</feature>
<feature type="compositionally biased region" description="Gly residues" evidence="1">
    <location>
        <begin position="297"/>
        <end position="315"/>
    </location>
</feature>